<dbReference type="InterPro" id="IPR011990">
    <property type="entry name" value="TPR-like_helical_dom_sf"/>
</dbReference>
<dbReference type="Gene3D" id="1.25.40.10">
    <property type="entry name" value="Tetratricopeptide repeat domain"/>
    <property type="match status" value="6"/>
</dbReference>
<dbReference type="EMBL" id="CACRZD030000005">
    <property type="protein sequence ID" value="CAA6659734.1"/>
    <property type="molecule type" value="Genomic_DNA"/>
</dbReference>
<evidence type="ECO:0000313" key="5">
    <source>
        <dbReference type="Proteomes" id="UP001189122"/>
    </source>
</evidence>
<sequence>MSSFSHLWKKRGWDSVEGFSLLDHVKTSFFLSPKTMRRFWRVSVLKPEDVLDIIVGFGPNVAAREVDFLLKLFSWASKQEGDFTHLPRTFELMISTLLRAQRLRDAESFLYDMQASGIIKGYIDNWDWKRSIALYDQARCLPSVLLNVSCYRVLLHWLVQMQKTELAERIYADMGDVGLVSSNENYALDFCCMVVHAELGGVGLRVRCKTFGIFIRWSCREGNLRNASRYMSELYTRMLKPDEGMWECLKEVCADMMEKGIKTEMSTFRVVLAGLCMMRRFVEVKLVLGEMVDIGLVSLSPLEDTVSMAFSVKRDNGLLSSKAEFFDFLGNGLFLDTDIRMLERRLNRILDDAMAPNFDLLVQEECRKGGAEAAIKMVEEAAQIGESLSFSTYSKLLETLVTSRPCKVKEAVHVLEEIPELCKYLDDHTVNLLLLAFYKKGVSDKARMMLDVLLHRRLPIEAEPFMAFVTAFYKEKDVHRFHELWDGLQGCNWLSEFKNANLILHFLLEHEMFEEAFELFEIMSLRRPQLIPAICSAFVKELCDVGFTTIGHALVDEVFKVTPHVLEQSCYECLIAGLYREKKFMEAFHVIDLMTETTVSLSPGMWEIIAYMLLGSSRIEKASRPLKKLIFSKELEGYSPLSRALLDELCRVGGNKNNSRQLQKLCMRDLLLPVESILNIIIQHRCQEKSLRGAYELLCIVLKMNVPLDISAYRDLVCLSCSVGLVHVGLNLKEHMLREHAYAPQTIYNILMFHFLKKGNSSVVDLVLDEMRQRHYIPDQFSYNFLVHGYHRCGDGQKSVDCLNTMISKGMQPTNRSLRISVDYLCRHQRHNEALRLCQKMENKCWKYGAATQTILIKSLLQRFKIDEAELLLSRLQDKDLIPTKANYDILVECFCKLGRVNTSVNLLNLMLIKGGSFPGLVSSCAFDEALDIHAEMLNIKVQPDMESYEMLIRGLCGHGRTSDAEQLLDVMVGSSHVPSSGMFQLVLDRYRLEKNVHKTSEILGKMQQCGLLPEFETHWSLISSLSSTNDKRGENDDGKGFLSNLLSQAGFDERGSRTERCLNTVLNSAF</sequence>
<dbReference type="Pfam" id="PF12854">
    <property type="entry name" value="PPR_1"/>
    <property type="match status" value="1"/>
</dbReference>
<evidence type="ECO:0000313" key="4">
    <source>
        <dbReference type="EMBL" id="CAA2619986.1"/>
    </source>
</evidence>
<evidence type="ECO:0000256" key="3">
    <source>
        <dbReference type="PROSITE-ProRule" id="PRU00708"/>
    </source>
</evidence>
<dbReference type="PANTHER" id="PTHR47939:SF6">
    <property type="entry name" value="OS03G0168400 PROTEIN"/>
    <property type="match status" value="1"/>
</dbReference>
<dbReference type="InterPro" id="IPR002885">
    <property type="entry name" value="PPR_rpt"/>
</dbReference>
<dbReference type="AlphaFoldDB" id="A0A7I8IQD5"/>
<reference evidence="4 5" key="1">
    <citation type="submission" date="2019-12" db="EMBL/GenBank/DDBJ databases">
        <authorList>
            <person name="Scholz U."/>
            <person name="Mascher M."/>
            <person name="Fiebig A."/>
        </authorList>
    </citation>
    <scope>NUCLEOTIDE SEQUENCE</scope>
</reference>
<comment type="similarity">
    <text evidence="1">Belongs to the PPR family. P subfamily.</text>
</comment>
<dbReference type="PANTHER" id="PTHR47939">
    <property type="entry name" value="MEMBRANE-ASSOCIATED SALT-INDUCIBLE PROTEIN-LIKE"/>
    <property type="match status" value="1"/>
</dbReference>
<feature type="repeat" description="PPR" evidence="3">
    <location>
        <begin position="779"/>
        <end position="813"/>
    </location>
</feature>
<name>A0A7I8IQD5_SPIIN</name>
<keyword evidence="2" id="KW-0677">Repeat</keyword>
<gene>
    <name evidence="4" type="ORF">SI7747_05006155</name>
</gene>
<dbReference type="NCBIfam" id="TIGR00756">
    <property type="entry name" value="PPR"/>
    <property type="match status" value="1"/>
</dbReference>
<organism evidence="4">
    <name type="scientific">Spirodela intermedia</name>
    <name type="common">Intermediate duckweed</name>
    <dbReference type="NCBI Taxonomy" id="51605"/>
    <lineage>
        <taxon>Eukaryota</taxon>
        <taxon>Viridiplantae</taxon>
        <taxon>Streptophyta</taxon>
        <taxon>Embryophyta</taxon>
        <taxon>Tracheophyta</taxon>
        <taxon>Spermatophyta</taxon>
        <taxon>Magnoliopsida</taxon>
        <taxon>Liliopsida</taxon>
        <taxon>Araceae</taxon>
        <taxon>Lemnoideae</taxon>
        <taxon>Spirodela</taxon>
    </lineage>
</organism>
<evidence type="ECO:0000256" key="2">
    <source>
        <dbReference type="ARBA" id="ARBA00022737"/>
    </source>
</evidence>
<evidence type="ECO:0000256" key="1">
    <source>
        <dbReference type="ARBA" id="ARBA00007626"/>
    </source>
</evidence>
<proteinExistence type="inferred from homology"/>
<keyword evidence="5" id="KW-1185">Reference proteome</keyword>
<accession>A0A7I8IQD5</accession>
<protein>
    <submittedName>
        <fullName evidence="4">Uncharacterized protein</fullName>
    </submittedName>
</protein>
<dbReference type="Proteomes" id="UP001189122">
    <property type="component" value="Unassembled WGS sequence"/>
</dbReference>
<dbReference type="InterPro" id="IPR050667">
    <property type="entry name" value="PPR-containing_protein"/>
</dbReference>
<feature type="repeat" description="PPR" evidence="3">
    <location>
        <begin position="945"/>
        <end position="979"/>
    </location>
</feature>
<dbReference type="PROSITE" id="PS51375">
    <property type="entry name" value="PPR"/>
    <property type="match status" value="2"/>
</dbReference>
<dbReference type="Pfam" id="PF01535">
    <property type="entry name" value="PPR"/>
    <property type="match status" value="2"/>
</dbReference>
<dbReference type="EMBL" id="LR743592">
    <property type="protein sequence ID" value="CAA2619986.1"/>
    <property type="molecule type" value="Genomic_DNA"/>
</dbReference>